<organism evidence="2 3">
    <name type="scientific">Paraburkholderia kirstenboschensis</name>
    <dbReference type="NCBI Taxonomy" id="1245436"/>
    <lineage>
        <taxon>Bacteria</taxon>
        <taxon>Pseudomonadati</taxon>
        <taxon>Pseudomonadota</taxon>
        <taxon>Betaproteobacteria</taxon>
        <taxon>Burkholderiales</taxon>
        <taxon>Burkholderiaceae</taxon>
        <taxon>Paraburkholderia</taxon>
    </lineage>
</organism>
<feature type="transmembrane region" description="Helical" evidence="1">
    <location>
        <begin position="12"/>
        <end position="34"/>
    </location>
</feature>
<gene>
    <name evidence="2" type="ORF">RW095_07830</name>
</gene>
<keyword evidence="1" id="KW-0812">Transmembrane</keyword>
<evidence type="ECO:0000256" key="1">
    <source>
        <dbReference type="SAM" id="Phobius"/>
    </source>
</evidence>
<keyword evidence="1" id="KW-1133">Transmembrane helix</keyword>
<proteinExistence type="predicted"/>
<evidence type="ECO:0000313" key="2">
    <source>
        <dbReference type="EMBL" id="WOD13837.1"/>
    </source>
</evidence>
<sequence length="116" mass="12374">MKPVTIDMLRAHLMAASLTAMAAEVLMGLALLVSPVSQPIFTSTRFRMLATAAIVGGVVVIRQCARIAFAMAVRSSHATPGVCITGPVWVAADCPRRSLVILHLRFTGKPFVLDSQ</sequence>
<dbReference type="EMBL" id="CP136511">
    <property type="protein sequence ID" value="WOD13837.1"/>
    <property type="molecule type" value="Genomic_DNA"/>
</dbReference>
<accession>A0ABZ0ECB0</accession>
<reference evidence="2 3" key="1">
    <citation type="submission" date="2023-10" db="EMBL/GenBank/DDBJ databases">
        <title>Surface-active antibiotics is a multifunctional adaptation for post-fire microbes.</title>
        <authorList>
            <person name="Liu M.D."/>
            <person name="Du Y."/>
            <person name="Koupaei S.K."/>
            <person name="Kim N.R."/>
            <person name="Zhang W."/>
            <person name="Traxler M.F."/>
        </authorList>
    </citation>
    <scope>NUCLEOTIDE SEQUENCE [LARGE SCALE GENOMIC DNA]</scope>
    <source>
        <strain evidence="2 3">F3</strain>
    </source>
</reference>
<feature type="transmembrane region" description="Helical" evidence="1">
    <location>
        <begin position="46"/>
        <end position="65"/>
    </location>
</feature>
<evidence type="ECO:0000313" key="3">
    <source>
        <dbReference type="Proteomes" id="UP001302652"/>
    </source>
</evidence>
<name>A0ABZ0ECB0_9BURK</name>
<keyword evidence="1" id="KW-0472">Membrane</keyword>
<keyword evidence="3" id="KW-1185">Reference proteome</keyword>
<dbReference type="RefSeq" id="WP_317015518.1">
    <property type="nucleotide sequence ID" value="NZ_CP136511.1"/>
</dbReference>
<dbReference type="Proteomes" id="UP001302652">
    <property type="component" value="Chromosome 3"/>
</dbReference>
<protein>
    <submittedName>
        <fullName evidence="2">Uncharacterized protein</fullName>
    </submittedName>
</protein>